<evidence type="ECO:0000313" key="4">
    <source>
        <dbReference type="EMBL" id="GFI42294.1"/>
    </source>
</evidence>
<name>A0A829ZHB9_9FIRM</name>
<sequence>MAMIKCPKCGEGISDKSTTCIHCGHVLIEESKVFCEECGAEIEKNEEICSKCGCPVNKQSENAEQQEVEGAKATSENGVSKKKLIIGIVAVLAVIGIIFGAVSINKHNEEQRAKELAEQEEQKAKELAKQYEKNLNTIVYKMLNGAADAESCGNKIKKVWSNTIWEDDDPETDKYTKTNGVFNEDFNTSLTALFTDPDFMKTIDDIEKNQSEVNKIMKDMKNPPEEWEDAYNDLKEYYDNYLILTNLCINPSGSLQTFSTNFNDADTDTINSFNKMKTYLDY</sequence>
<dbReference type="InterPro" id="IPR025874">
    <property type="entry name" value="DZR"/>
</dbReference>
<dbReference type="AlphaFoldDB" id="A0A829ZHB9"/>
<protein>
    <recommendedName>
        <fullName evidence="3">RING-type domain-containing protein</fullName>
    </recommendedName>
</protein>
<keyword evidence="2" id="KW-0812">Transmembrane</keyword>
<evidence type="ECO:0000256" key="1">
    <source>
        <dbReference type="SAM" id="Coils"/>
    </source>
</evidence>
<dbReference type="InterPro" id="IPR001841">
    <property type="entry name" value="Znf_RING"/>
</dbReference>
<comment type="caution">
    <text evidence="4">The sequence shown here is derived from an EMBL/GenBank/DDBJ whole genome shotgun (WGS) entry which is preliminary data.</text>
</comment>
<dbReference type="RefSeq" id="WP_172473366.1">
    <property type="nucleotide sequence ID" value="NZ_BLMI01000297.1"/>
</dbReference>
<feature type="domain" description="RING-type" evidence="3">
    <location>
        <begin position="6"/>
        <end position="58"/>
    </location>
</feature>
<keyword evidence="2" id="KW-1133">Transmembrane helix</keyword>
<dbReference type="Proteomes" id="UP000490821">
    <property type="component" value="Unassembled WGS sequence"/>
</dbReference>
<evidence type="ECO:0000313" key="5">
    <source>
        <dbReference type="Proteomes" id="UP000490821"/>
    </source>
</evidence>
<keyword evidence="1" id="KW-0175">Coiled coil</keyword>
<feature type="transmembrane region" description="Helical" evidence="2">
    <location>
        <begin position="84"/>
        <end position="104"/>
    </location>
</feature>
<evidence type="ECO:0000256" key="2">
    <source>
        <dbReference type="SAM" id="Phobius"/>
    </source>
</evidence>
<dbReference type="EMBL" id="BLMI01000297">
    <property type="protein sequence ID" value="GFI42294.1"/>
    <property type="molecule type" value="Genomic_DNA"/>
</dbReference>
<keyword evidence="2" id="KW-0472">Membrane</keyword>
<evidence type="ECO:0000259" key="3">
    <source>
        <dbReference type="PROSITE" id="PS50089"/>
    </source>
</evidence>
<dbReference type="Pfam" id="PF12773">
    <property type="entry name" value="DZR"/>
    <property type="match status" value="1"/>
</dbReference>
<gene>
    <name evidence="4" type="ORF">IMSAGC017_02341</name>
</gene>
<feature type="coiled-coil region" evidence="1">
    <location>
        <begin position="106"/>
        <end position="137"/>
    </location>
</feature>
<proteinExistence type="predicted"/>
<organism evidence="4 5">
    <name type="scientific">Thomasclavelia cocleata</name>
    <dbReference type="NCBI Taxonomy" id="69824"/>
    <lineage>
        <taxon>Bacteria</taxon>
        <taxon>Bacillati</taxon>
        <taxon>Bacillota</taxon>
        <taxon>Erysipelotrichia</taxon>
        <taxon>Erysipelotrichales</taxon>
        <taxon>Coprobacillaceae</taxon>
        <taxon>Thomasclavelia</taxon>
    </lineage>
</organism>
<dbReference type="PROSITE" id="PS50089">
    <property type="entry name" value="ZF_RING_2"/>
    <property type="match status" value="1"/>
</dbReference>
<accession>A0A829ZHB9</accession>
<reference evidence="4 5" key="1">
    <citation type="journal article" date="2020" name="Microbiome">
        <title>Single-cell genomics of uncultured bacteria reveals dietary fiber responders in the mouse gut microbiota.</title>
        <authorList>
            <person name="Chijiiwa R."/>
            <person name="Hosokawa M."/>
            <person name="Kogawa M."/>
            <person name="Nishikawa Y."/>
            <person name="Ide K."/>
            <person name="Sakanashi C."/>
            <person name="Takahashi K."/>
            <person name="Takeyama H."/>
        </authorList>
    </citation>
    <scope>NUCLEOTIDE SEQUENCE [LARGE SCALE GENOMIC DNA]</scope>
    <source>
        <strain evidence="4">IMSAGC_017</strain>
    </source>
</reference>